<dbReference type="RefSeq" id="WP_084131530.1">
    <property type="nucleotide sequence ID" value="NZ_AP023354.1"/>
</dbReference>
<dbReference type="EC" id="2.5.1.145" evidence="7"/>
<dbReference type="OrthoDB" id="871140at2"/>
<evidence type="ECO:0000313" key="10">
    <source>
        <dbReference type="Proteomes" id="UP000680750"/>
    </source>
</evidence>
<reference evidence="9" key="1">
    <citation type="submission" date="2020-08" db="EMBL/GenBank/DDBJ databases">
        <title>Whole genome shotgun sequence of Actinocatenispora sera NBRC 101916.</title>
        <authorList>
            <person name="Komaki H."/>
            <person name="Tamura T."/>
        </authorList>
    </citation>
    <scope>NUCLEOTIDE SEQUENCE</scope>
    <source>
        <strain evidence="9">NBRC 101916</strain>
    </source>
</reference>
<evidence type="ECO:0000256" key="4">
    <source>
        <dbReference type="ARBA" id="ARBA00022692"/>
    </source>
</evidence>
<feature type="transmembrane region" description="Helical" evidence="7">
    <location>
        <begin position="20"/>
        <end position="38"/>
    </location>
</feature>
<comment type="function">
    <text evidence="7">Catalyzes the transfer of the diacylglyceryl group from phosphatidylglycerol to the sulfhydryl group of the N-terminal cysteine of a prolipoprotein, the first step in the formation of mature lipoproteins.</text>
</comment>
<evidence type="ECO:0000256" key="1">
    <source>
        <dbReference type="ARBA" id="ARBA00007150"/>
    </source>
</evidence>
<dbReference type="InterPro" id="IPR001640">
    <property type="entry name" value="Lgt"/>
</dbReference>
<evidence type="ECO:0000256" key="6">
    <source>
        <dbReference type="ARBA" id="ARBA00023136"/>
    </source>
</evidence>
<keyword evidence="10" id="KW-1185">Reference proteome</keyword>
<accession>A0A810L5U3</accession>
<dbReference type="PANTHER" id="PTHR30589">
    <property type="entry name" value="PROLIPOPROTEIN DIACYLGLYCERYL TRANSFERASE"/>
    <property type="match status" value="1"/>
</dbReference>
<comment type="catalytic activity">
    <reaction evidence="7">
        <text>L-cysteinyl-[prolipoprotein] + a 1,2-diacyl-sn-glycero-3-phospho-(1'-sn-glycerol) = an S-1,2-diacyl-sn-glyceryl-L-cysteinyl-[prolipoprotein] + sn-glycerol 1-phosphate + H(+)</text>
        <dbReference type="Rhea" id="RHEA:56712"/>
        <dbReference type="Rhea" id="RHEA-COMP:14679"/>
        <dbReference type="Rhea" id="RHEA-COMP:14680"/>
        <dbReference type="ChEBI" id="CHEBI:15378"/>
        <dbReference type="ChEBI" id="CHEBI:29950"/>
        <dbReference type="ChEBI" id="CHEBI:57685"/>
        <dbReference type="ChEBI" id="CHEBI:64716"/>
        <dbReference type="ChEBI" id="CHEBI:140658"/>
        <dbReference type="EC" id="2.5.1.145"/>
    </reaction>
</comment>
<organism evidence="9 10">
    <name type="scientific">Actinocatenispora sera</name>
    <dbReference type="NCBI Taxonomy" id="390989"/>
    <lineage>
        <taxon>Bacteria</taxon>
        <taxon>Bacillati</taxon>
        <taxon>Actinomycetota</taxon>
        <taxon>Actinomycetes</taxon>
        <taxon>Micromonosporales</taxon>
        <taxon>Micromonosporaceae</taxon>
        <taxon>Actinocatenispora</taxon>
    </lineage>
</organism>
<dbReference type="HAMAP" id="MF_01147">
    <property type="entry name" value="Lgt"/>
    <property type="match status" value="1"/>
</dbReference>
<dbReference type="GO" id="GO:0042158">
    <property type="term" value="P:lipoprotein biosynthetic process"/>
    <property type="evidence" value="ECO:0007669"/>
    <property type="project" value="UniProtKB-UniRule"/>
</dbReference>
<feature type="compositionally biased region" description="Low complexity" evidence="8">
    <location>
        <begin position="382"/>
        <end position="391"/>
    </location>
</feature>
<feature type="transmembrane region" description="Helical" evidence="7">
    <location>
        <begin position="206"/>
        <end position="224"/>
    </location>
</feature>
<dbReference type="GO" id="GO:0005886">
    <property type="term" value="C:plasma membrane"/>
    <property type="evidence" value="ECO:0007669"/>
    <property type="project" value="UniProtKB-SubCell"/>
</dbReference>
<dbReference type="PROSITE" id="PS01311">
    <property type="entry name" value="LGT"/>
    <property type="match status" value="1"/>
</dbReference>
<evidence type="ECO:0000256" key="5">
    <source>
        <dbReference type="ARBA" id="ARBA00022989"/>
    </source>
</evidence>
<dbReference type="AlphaFoldDB" id="A0A810L5U3"/>
<dbReference type="EMBL" id="AP023354">
    <property type="protein sequence ID" value="BCJ30874.1"/>
    <property type="molecule type" value="Genomic_DNA"/>
</dbReference>
<evidence type="ECO:0000256" key="8">
    <source>
        <dbReference type="SAM" id="MobiDB-lite"/>
    </source>
</evidence>
<keyword evidence="5 7" id="KW-1133">Transmembrane helix</keyword>
<name>A0A810L5U3_9ACTN</name>
<feature type="transmembrane region" description="Helical" evidence="7">
    <location>
        <begin position="91"/>
        <end position="113"/>
    </location>
</feature>
<dbReference type="Pfam" id="PF01790">
    <property type="entry name" value="LGT"/>
    <property type="match status" value="1"/>
</dbReference>
<gene>
    <name evidence="9" type="primary">lgt1</name>
    <name evidence="7" type="synonym">lgt</name>
    <name evidence="9" type="ORF">Asera_49820</name>
</gene>
<feature type="transmembrane region" description="Helical" evidence="7">
    <location>
        <begin position="244"/>
        <end position="260"/>
    </location>
</feature>
<dbReference type="NCBIfam" id="TIGR00544">
    <property type="entry name" value="lgt"/>
    <property type="match status" value="1"/>
</dbReference>
<dbReference type="GO" id="GO:0008961">
    <property type="term" value="F:phosphatidylglycerol-prolipoprotein diacylglyceryl transferase activity"/>
    <property type="evidence" value="ECO:0007669"/>
    <property type="project" value="UniProtKB-UniRule"/>
</dbReference>
<comment type="subcellular location">
    <subcellularLocation>
        <location evidence="7">Cell membrane</location>
        <topology evidence="7">Multi-pass membrane protein</topology>
    </subcellularLocation>
</comment>
<evidence type="ECO:0000256" key="2">
    <source>
        <dbReference type="ARBA" id="ARBA00022475"/>
    </source>
</evidence>
<keyword evidence="2 7" id="KW-1003">Cell membrane</keyword>
<dbReference type="KEGG" id="aser:Asera_49820"/>
<comment type="similarity">
    <text evidence="1 7">Belongs to the Lgt family.</text>
</comment>
<feature type="binding site" evidence="7">
    <location>
        <position position="141"/>
    </location>
    <ligand>
        <name>a 1,2-diacyl-sn-glycero-3-phospho-(1'-sn-glycerol)</name>
        <dbReference type="ChEBI" id="CHEBI:64716"/>
    </ligand>
</feature>
<dbReference type="Proteomes" id="UP000680750">
    <property type="component" value="Chromosome"/>
</dbReference>
<dbReference type="UniPathway" id="UPA00664"/>
<protein>
    <recommendedName>
        <fullName evidence="7">Phosphatidylglycerol--prolipoprotein diacylglyceryl transferase</fullName>
        <ecNumber evidence="7">2.5.1.145</ecNumber>
    </recommendedName>
</protein>
<feature type="region of interest" description="Disordered" evidence="8">
    <location>
        <begin position="297"/>
        <end position="401"/>
    </location>
</feature>
<keyword evidence="4 7" id="KW-0812">Transmembrane</keyword>
<evidence type="ECO:0000313" key="9">
    <source>
        <dbReference type="EMBL" id="BCJ30874.1"/>
    </source>
</evidence>
<feature type="compositionally biased region" description="Low complexity" evidence="8">
    <location>
        <begin position="297"/>
        <end position="315"/>
    </location>
</feature>
<dbReference type="PANTHER" id="PTHR30589:SF0">
    <property type="entry name" value="PHOSPHATIDYLGLYCEROL--PROLIPOPROTEIN DIACYLGLYCERYL TRANSFERASE"/>
    <property type="match status" value="1"/>
</dbReference>
<evidence type="ECO:0000256" key="7">
    <source>
        <dbReference type="HAMAP-Rule" id="MF_01147"/>
    </source>
</evidence>
<evidence type="ECO:0000256" key="3">
    <source>
        <dbReference type="ARBA" id="ARBA00022679"/>
    </source>
</evidence>
<keyword evidence="6 7" id="KW-0472">Membrane</keyword>
<feature type="transmembrane region" description="Helical" evidence="7">
    <location>
        <begin position="50"/>
        <end position="71"/>
    </location>
</feature>
<keyword evidence="3 7" id="KW-0808">Transferase</keyword>
<sequence length="401" mass="42428">MNLASIPSPSQSVVHLGPLPLRAYALCIVVGIVLACVITERRLRARGAPVWTVLDIAVWAVPFGIVGARVYHVITDPELYFAAGKDWVGAFKIWDGGLGIWGAVAGGALGAWIACRRRGLPLSVVADALAPGLPVAQAVGRWGNWFNQELFGRPSNLPWAVQIDPEHRIIGYEQYATYHPTFLYECIWDLLVALAVWLLDRKFRFGRGRAFALYVALYVFGRFWVESLRIDHANTFFGLRLNDWVSILVFVAAVLYVLLVRGPRLNVLADADGKLTVVPEGAAAGAETLVSATGDGAAARTAAPGTADADADAAGSEPKAPDPGGTDTEDPDAGAGAPATERADADPAVEQPDADASAEQSDADPATEQSEADPATEHPDAEAAAEQPDAEAAAEKSDSGK</sequence>
<comment type="pathway">
    <text evidence="7">Protein modification; lipoprotein biosynthesis (diacylglyceryl transfer).</text>
</comment>
<proteinExistence type="inferred from homology"/>
<feature type="compositionally biased region" description="Low complexity" evidence="8">
    <location>
        <begin position="354"/>
        <end position="366"/>
    </location>
</feature>